<comment type="caution">
    <text evidence="1">The sequence shown here is derived from an EMBL/GenBank/DDBJ whole genome shotgun (WGS) entry which is preliminary data.</text>
</comment>
<dbReference type="AlphaFoldDB" id="A0A6L3MZ16"/>
<dbReference type="RefSeq" id="WP_124480409.1">
    <property type="nucleotide sequence ID" value="NZ_CABVPM010000050.1"/>
</dbReference>
<proteinExistence type="predicted"/>
<protein>
    <submittedName>
        <fullName evidence="1">Uncharacterized protein</fullName>
    </submittedName>
</protein>
<dbReference type="EMBL" id="VZOK01000020">
    <property type="protein sequence ID" value="KAB0637494.1"/>
    <property type="molecule type" value="Genomic_DNA"/>
</dbReference>
<reference evidence="1 2" key="1">
    <citation type="submission" date="2019-09" db="EMBL/GenBank/DDBJ databases">
        <title>Draft genome sequences of 48 bacterial type strains from the CCUG.</title>
        <authorList>
            <person name="Tunovic T."/>
            <person name="Pineiro-Iglesias B."/>
            <person name="Unosson C."/>
            <person name="Inganas E."/>
            <person name="Ohlen M."/>
            <person name="Cardew S."/>
            <person name="Jensie-Markopoulos S."/>
            <person name="Salva-Serra F."/>
            <person name="Jaen-Luchoro D."/>
            <person name="Karlsson R."/>
            <person name="Svensson-Stadler L."/>
            <person name="Chun J."/>
            <person name="Moore E."/>
        </authorList>
    </citation>
    <scope>NUCLEOTIDE SEQUENCE [LARGE SCALE GENOMIC DNA]</scope>
    <source>
        <strain evidence="1 2">CCUG 65686</strain>
    </source>
</reference>
<evidence type="ECO:0000313" key="1">
    <source>
        <dbReference type="EMBL" id="KAB0637494.1"/>
    </source>
</evidence>
<accession>A0A6L3MZ16</accession>
<sequence>MSHNKSHFFVLVPCAITRRGAQNTSANGGRRLTRVNSEQTLRWNIAAKWGIPSEDEQSFGKGPCFFHPFDEIVLTAPSNTL</sequence>
<organism evidence="1 2">
    <name type="scientific">Burkholderia stagnalis</name>
    <dbReference type="NCBI Taxonomy" id="1503054"/>
    <lineage>
        <taxon>Bacteria</taxon>
        <taxon>Pseudomonadati</taxon>
        <taxon>Pseudomonadota</taxon>
        <taxon>Betaproteobacteria</taxon>
        <taxon>Burkholderiales</taxon>
        <taxon>Burkholderiaceae</taxon>
        <taxon>Burkholderia</taxon>
        <taxon>Burkholderia cepacia complex</taxon>
    </lineage>
</organism>
<dbReference type="Proteomes" id="UP000473470">
    <property type="component" value="Unassembled WGS sequence"/>
</dbReference>
<evidence type="ECO:0000313" key="2">
    <source>
        <dbReference type="Proteomes" id="UP000473470"/>
    </source>
</evidence>
<gene>
    <name evidence="1" type="ORF">F7R25_15785</name>
</gene>
<name>A0A6L3MZ16_9BURK</name>